<dbReference type="EMBL" id="SRLO01000129">
    <property type="protein sequence ID" value="TNN73063.1"/>
    <property type="molecule type" value="Genomic_DNA"/>
</dbReference>
<protein>
    <submittedName>
        <fullName evidence="2">Uncharacterized protein</fullName>
    </submittedName>
</protein>
<feature type="compositionally biased region" description="Basic and acidic residues" evidence="1">
    <location>
        <begin position="138"/>
        <end position="147"/>
    </location>
</feature>
<evidence type="ECO:0000313" key="2">
    <source>
        <dbReference type="EMBL" id="TNN73063.1"/>
    </source>
</evidence>
<evidence type="ECO:0000256" key="1">
    <source>
        <dbReference type="SAM" id="MobiDB-lite"/>
    </source>
</evidence>
<feature type="region of interest" description="Disordered" evidence="1">
    <location>
        <begin position="1"/>
        <end position="23"/>
    </location>
</feature>
<evidence type="ECO:0000313" key="3">
    <source>
        <dbReference type="Proteomes" id="UP000314294"/>
    </source>
</evidence>
<dbReference type="AlphaFoldDB" id="A0A4Z2I7B0"/>
<comment type="caution">
    <text evidence="2">The sequence shown here is derived from an EMBL/GenBank/DDBJ whole genome shotgun (WGS) entry which is preliminary data.</text>
</comment>
<organism evidence="2 3">
    <name type="scientific">Liparis tanakae</name>
    <name type="common">Tanaka's snailfish</name>
    <dbReference type="NCBI Taxonomy" id="230148"/>
    <lineage>
        <taxon>Eukaryota</taxon>
        <taxon>Metazoa</taxon>
        <taxon>Chordata</taxon>
        <taxon>Craniata</taxon>
        <taxon>Vertebrata</taxon>
        <taxon>Euteleostomi</taxon>
        <taxon>Actinopterygii</taxon>
        <taxon>Neopterygii</taxon>
        <taxon>Teleostei</taxon>
        <taxon>Neoteleostei</taxon>
        <taxon>Acanthomorphata</taxon>
        <taxon>Eupercaria</taxon>
        <taxon>Perciformes</taxon>
        <taxon>Cottioidei</taxon>
        <taxon>Cottales</taxon>
        <taxon>Liparidae</taxon>
        <taxon>Liparis</taxon>
    </lineage>
</organism>
<accession>A0A4Z2I7B0</accession>
<feature type="region of interest" description="Disordered" evidence="1">
    <location>
        <begin position="138"/>
        <end position="161"/>
    </location>
</feature>
<reference evidence="2 3" key="1">
    <citation type="submission" date="2019-03" db="EMBL/GenBank/DDBJ databases">
        <title>First draft genome of Liparis tanakae, snailfish: a comprehensive survey of snailfish specific genes.</title>
        <authorList>
            <person name="Kim W."/>
            <person name="Song I."/>
            <person name="Jeong J.-H."/>
            <person name="Kim D."/>
            <person name="Kim S."/>
            <person name="Ryu S."/>
            <person name="Song J.Y."/>
            <person name="Lee S.K."/>
        </authorList>
    </citation>
    <scope>NUCLEOTIDE SEQUENCE [LARGE SCALE GENOMIC DNA]</scope>
    <source>
        <tissue evidence="2">Muscle</tissue>
    </source>
</reference>
<keyword evidence="3" id="KW-1185">Reference proteome</keyword>
<gene>
    <name evidence="2" type="ORF">EYF80_016733</name>
</gene>
<sequence>MKSTAASLPSPPSRTITPTAQSEATVGQRCPVARKLCNDLIWALWHIACLALVLEVPDLLLWRRPEEERRQPKRIGSLPSLDPEAGELICGGGAVGGAVARLLQAAVCRDKALKSNRTLPAQQPTAERQLRNTALKMRTSEKERDSDGLFGSEGARLIGRPRNSAGPQIFILGTKVGARVGSSGAQCSLFSRGPLQVNPAPLFKQPGELCLTSTRFTTKPHKLVESI</sequence>
<name>A0A4Z2I7B0_9TELE</name>
<dbReference type="Proteomes" id="UP000314294">
    <property type="component" value="Unassembled WGS sequence"/>
</dbReference>
<proteinExistence type="predicted"/>